<sequence>MSRPPSLALFGFGAFGRLLAPLLATETSLVICDPARQAEVVAAGYPSVPPEEAARADILLLAVPLAALPGLLRQLAPLLRPGQLVIDTCSVKEEPARLMRSLLPEAVELIGSHPMFGPASAARGIAGAQLVLCPLRGQGWRRLAAHLRGRHGLRVIIASPEEHDAQAALSQGLTHLLGRAMAGMGPTPRIRTRSFELMMEALSMVTGDAPDVYEAVTGANRHLGPLRARLARALAEETPAQDRP</sequence>
<dbReference type="SUPFAM" id="SSF48179">
    <property type="entry name" value="6-phosphogluconate dehydrogenase C-terminal domain-like"/>
    <property type="match status" value="1"/>
</dbReference>
<reference evidence="4 5" key="1">
    <citation type="submission" date="2017-09" db="EMBL/GenBank/DDBJ databases">
        <authorList>
            <person name="Ehlers B."/>
            <person name="Leendertz F.H."/>
        </authorList>
    </citation>
    <scope>NUCLEOTIDE SEQUENCE [LARGE SCALE GENOMIC DNA]</scope>
    <source>
        <strain evidence="4 5">CGMCC 1.12662</strain>
    </source>
</reference>
<dbReference type="Proteomes" id="UP000231702">
    <property type="component" value="Unassembled WGS sequence"/>
</dbReference>
<evidence type="ECO:0000313" key="4">
    <source>
        <dbReference type="EMBL" id="SNY50233.1"/>
    </source>
</evidence>
<dbReference type="Pfam" id="PF02153">
    <property type="entry name" value="PDH_N"/>
    <property type="match status" value="1"/>
</dbReference>
<dbReference type="GO" id="GO:0004665">
    <property type="term" value="F:prephenate dehydrogenase (NADP+) activity"/>
    <property type="evidence" value="ECO:0007669"/>
    <property type="project" value="InterPro"/>
</dbReference>
<name>A0A285IQW5_9RHOB</name>
<evidence type="ECO:0000259" key="2">
    <source>
        <dbReference type="PROSITE" id="PS51176"/>
    </source>
</evidence>
<dbReference type="AlphaFoldDB" id="A0A285IQW5"/>
<evidence type="ECO:0000313" key="5">
    <source>
        <dbReference type="Proteomes" id="UP000231655"/>
    </source>
</evidence>
<reference evidence="3 6" key="2">
    <citation type="journal article" date="2018" name="Int. J. Syst. Evol. Microbiol.">
        <title>Pseudooceanicola lipolyticus sp. nov., a marine alphaproteobacterium, reclassification of Oceanicola flagellatus as Pseudooceanicola flagellatus comb. nov. and emended description of the genus Pseudooceanicola.</title>
        <authorList>
            <person name="Huang M.-M."/>
            <person name="Guo L.-L."/>
            <person name="Wu Y.-H."/>
            <person name="Lai Q.-L."/>
            <person name="Shao Z.-Z."/>
            <person name="Wang C.-S."/>
            <person name="Wu M."/>
            <person name="Xu X.-W."/>
        </authorList>
    </citation>
    <scope>NUCLEOTIDE SEQUENCE [LARGE SCALE GENOMIC DNA]</scope>
    <source>
        <strain evidence="3 6">Ar-45</strain>
    </source>
</reference>
<dbReference type="GO" id="GO:0008977">
    <property type="term" value="F:prephenate dehydrogenase (NAD+) activity"/>
    <property type="evidence" value="ECO:0007669"/>
    <property type="project" value="InterPro"/>
</dbReference>
<dbReference type="InterPro" id="IPR008927">
    <property type="entry name" value="6-PGluconate_DH-like_C_sf"/>
</dbReference>
<dbReference type="GO" id="GO:0006571">
    <property type="term" value="P:tyrosine biosynthetic process"/>
    <property type="evidence" value="ECO:0007669"/>
    <property type="project" value="InterPro"/>
</dbReference>
<protein>
    <submittedName>
        <fullName evidence="3 4">Prephenate dehydrogenase</fullName>
    </submittedName>
</protein>
<dbReference type="InterPro" id="IPR036291">
    <property type="entry name" value="NAD(P)-bd_dom_sf"/>
</dbReference>
<evidence type="ECO:0000313" key="6">
    <source>
        <dbReference type="Proteomes" id="UP000231702"/>
    </source>
</evidence>
<dbReference type="PROSITE" id="PS51176">
    <property type="entry name" value="PDH_ADH"/>
    <property type="match status" value="1"/>
</dbReference>
<evidence type="ECO:0000313" key="3">
    <source>
        <dbReference type="EMBL" id="PJE31712.1"/>
    </source>
</evidence>
<proteinExistence type="predicted"/>
<keyword evidence="6" id="KW-1185">Reference proteome</keyword>
<dbReference type="Proteomes" id="UP000231655">
    <property type="component" value="Unassembled WGS sequence"/>
</dbReference>
<dbReference type="SUPFAM" id="SSF51735">
    <property type="entry name" value="NAD(P)-binding Rossmann-fold domains"/>
    <property type="match status" value="1"/>
</dbReference>
<dbReference type="PANTHER" id="PTHR21363">
    <property type="entry name" value="PREPHENATE DEHYDROGENASE"/>
    <property type="match status" value="1"/>
</dbReference>
<dbReference type="Gene3D" id="3.40.50.720">
    <property type="entry name" value="NAD(P)-binding Rossmann-like Domain"/>
    <property type="match status" value="1"/>
</dbReference>
<dbReference type="OrthoDB" id="9800497at2"/>
<dbReference type="InterPro" id="IPR046826">
    <property type="entry name" value="PDH_N"/>
</dbReference>
<dbReference type="EMBL" id="OBEA01000003">
    <property type="protein sequence ID" value="SNY50233.1"/>
    <property type="molecule type" value="Genomic_DNA"/>
</dbReference>
<organism evidence="4 5">
    <name type="scientific">Pseudooceanicola antarcticus</name>
    <dbReference type="NCBI Taxonomy" id="1247613"/>
    <lineage>
        <taxon>Bacteria</taxon>
        <taxon>Pseudomonadati</taxon>
        <taxon>Pseudomonadota</taxon>
        <taxon>Alphaproteobacteria</taxon>
        <taxon>Rhodobacterales</taxon>
        <taxon>Paracoccaceae</taxon>
        <taxon>Pseudooceanicola</taxon>
    </lineage>
</organism>
<keyword evidence="1" id="KW-0560">Oxidoreductase</keyword>
<dbReference type="GO" id="GO:0070403">
    <property type="term" value="F:NAD+ binding"/>
    <property type="evidence" value="ECO:0007669"/>
    <property type="project" value="InterPro"/>
</dbReference>
<dbReference type="EMBL" id="PGTD01000007">
    <property type="protein sequence ID" value="PJE31712.1"/>
    <property type="molecule type" value="Genomic_DNA"/>
</dbReference>
<gene>
    <name evidence="3" type="ORF">CVM39_01000</name>
    <name evidence="4" type="ORF">SAMN06297129_1732</name>
</gene>
<dbReference type="RefSeq" id="WP_097145489.1">
    <property type="nucleotide sequence ID" value="NZ_OBEA01000003.1"/>
</dbReference>
<evidence type="ECO:0000256" key="1">
    <source>
        <dbReference type="ARBA" id="ARBA00023002"/>
    </source>
</evidence>
<dbReference type="InterPro" id="IPR003099">
    <property type="entry name" value="Prephen_DH"/>
</dbReference>
<accession>A0A285IQW5</accession>
<dbReference type="PANTHER" id="PTHR21363:SF0">
    <property type="entry name" value="PREPHENATE DEHYDROGENASE [NADP(+)]"/>
    <property type="match status" value="1"/>
</dbReference>
<dbReference type="InterPro" id="IPR050812">
    <property type="entry name" value="Preph/Arog_dehydrog"/>
</dbReference>
<feature type="domain" description="Prephenate/arogenate dehydrogenase" evidence="2">
    <location>
        <begin position="5"/>
        <end position="244"/>
    </location>
</feature>